<sequence length="90" mass="10033">MSTSPRIHMGISSYEESSRREGRYTASMSMNEHHLTQSRSDVNALSSCVRNGSHCWQFTRCNSIVCLDFNKGRSLLNCSGCESPQNSGIL</sequence>
<evidence type="ECO:0000256" key="1">
    <source>
        <dbReference type="SAM" id="MobiDB-lite"/>
    </source>
</evidence>
<gene>
    <name evidence="2" type="ORF">PISMIDRAFT_676469</name>
</gene>
<dbReference type="AlphaFoldDB" id="A0A0C9YLW5"/>
<reference evidence="3" key="2">
    <citation type="submission" date="2015-01" db="EMBL/GenBank/DDBJ databases">
        <title>Evolutionary Origins and Diversification of the Mycorrhizal Mutualists.</title>
        <authorList>
            <consortium name="DOE Joint Genome Institute"/>
            <consortium name="Mycorrhizal Genomics Consortium"/>
            <person name="Kohler A."/>
            <person name="Kuo A."/>
            <person name="Nagy L.G."/>
            <person name="Floudas D."/>
            <person name="Copeland A."/>
            <person name="Barry K.W."/>
            <person name="Cichocki N."/>
            <person name="Veneault-Fourrey C."/>
            <person name="LaButti K."/>
            <person name="Lindquist E.A."/>
            <person name="Lipzen A."/>
            <person name="Lundell T."/>
            <person name="Morin E."/>
            <person name="Murat C."/>
            <person name="Riley R."/>
            <person name="Ohm R."/>
            <person name="Sun H."/>
            <person name="Tunlid A."/>
            <person name="Henrissat B."/>
            <person name="Grigoriev I.V."/>
            <person name="Hibbett D.S."/>
            <person name="Martin F."/>
        </authorList>
    </citation>
    <scope>NUCLEOTIDE SEQUENCE [LARGE SCALE GENOMIC DNA]</scope>
    <source>
        <strain evidence="3">441</strain>
    </source>
</reference>
<keyword evidence="3" id="KW-1185">Reference proteome</keyword>
<evidence type="ECO:0000313" key="3">
    <source>
        <dbReference type="Proteomes" id="UP000054018"/>
    </source>
</evidence>
<feature type="region of interest" description="Disordered" evidence="1">
    <location>
        <begin position="1"/>
        <end position="20"/>
    </location>
</feature>
<protein>
    <submittedName>
        <fullName evidence="2">Uncharacterized protein</fullName>
    </submittedName>
</protein>
<accession>A0A0C9YLW5</accession>
<dbReference type="EMBL" id="KN833704">
    <property type="protein sequence ID" value="KIK25955.1"/>
    <property type="molecule type" value="Genomic_DNA"/>
</dbReference>
<proteinExistence type="predicted"/>
<dbReference type="HOGENOM" id="CLU_2441699_0_0_1"/>
<evidence type="ECO:0000313" key="2">
    <source>
        <dbReference type="EMBL" id="KIK25955.1"/>
    </source>
</evidence>
<organism evidence="2 3">
    <name type="scientific">Pisolithus microcarpus 441</name>
    <dbReference type="NCBI Taxonomy" id="765257"/>
    <lineage>
        <taxon>Eukaryota</taxon>
        <taxon>Fungi</taxon>
        <taxon>Dikarya</taxon>
        <taxon>Basidiomycota</taxon>
        <taxon>Agaricomycotina</taxon>
        <taxon>Agaricomycetes</taxon>
        <taxon>Agaricomycetidae</taxon>
        <taxon>Boletales</taxon>
        <taxon>Sclerodermatineae</taxon>
        <taxon>Pisolithaceae</taxon>
        <taxon>Pisolithus</taxon>
    </lineage>
</organism>
<dbReference type="Proteomes" id="UP000054018">
    <property type="component" value="Unassembled WGS sequence"/>
</dbReference>
<name>A0A0C9YLW5_9AGAM</name>
<reference evidence="2 3" key="1">
    <citation type="submission" date="2014-04" db="EMBL/GenBank/DDBJ databases">
        <authorList>
            <consortium name="DOE Joint Genome Institute"/>
            <person name="Kuo A."/>
            <person name="Kohler A."/>
            <person name="Costa M.D."/>
            <person name="Nagy L.G."/>
            <person name="Floudas D."/>
            <person name="Copeland A."/>
            <person name="Barry K.W."/>
            <person name="Cichocki N."/>
            <person name="Veneault-Fourrey C."/>
            <person name="LaButti K."/>
            <person name="Lindquist E.A."/>
            <person name="Lipzen A."/>
            <person name="Lundell T."/>
            <person name="Morin E."/>
            <person name="Murat C."/>
            <person name="Sun H."/>
            <person name="Tunlid A."/>
            <person name="Henrissat B."/>
            <person name="Grigoriev I.V."/>
            <person name="Hibbett D.S."/>
            <person name="Martin F."/>
            <person name="Nordberg H.P."/>
            <person name="Cantor M.N."/>
            <person name="Hua S.X."/>
        </authorList>
    </citation>
    <scope>NUCLEOTIDE SEQUENCE [LARGE SCALE GENOMIC DNA]</scope>
    <source>
        <strain evidence="2 3">441</strain>
    </source>
</reference>